<organism evidence="1 2">
    <name type="scientific">Lactuca sativa</name>
    <name type="common">Garden lettuce</name>
    <dbReference type="NCBI Taxonomy" id="4236"/>
    <lineage>
        <taxon>Eukaryota</taxon>
        <taxon>Viridiplantae</taxon>
        <taxon>Streptophyta</taxon>
        <taxon>Embryophyta</taxon>
        <taxon>Tracheophyta</taxon>
        <taxon>Spermatophyta</taxon>
        <taxon>Magnoliopsida</taxon>
        <taxon>eudicotyledons</taxon>
        <taxon>Gunneridae</taxon>
        <taxon>Pentapetalae</taxon>
        <taxon>asterids</taxon>
        <taxon>campanulids</taxon>
        <taxon>Asterales</taxon>
        <taxon>Asteraceae</taxon>
        <taxon>Cichorioideae</taxon>
        <taxon>Cichorieae</taxon>
        <taxon>Lactucinae</taxon>
        <taxon>Lactuca</taxon>
    </lineage>
</organism>
<proteinExistence type="predicted"/>
<reference evidence="1 2" key="1">
    <citation type="journal article" date="2017" name="Nat. Commun.">
        <title>Genome assembly with in vitro proximity ligation data and whole-genome triplication in lettuce.</title>
        <authorList>
            <person name="Reyes-Chin-Wo S."/>
            <person name="Wang Z."/>
            <person name="Yang X."/>
            <person name="Kozik A."/>
            <person name="Arikit S."/>
            <person name="Song C."/>
            <person name="Xia L."/>
            <person name="Froenicke L."/>
            <person name="Lavelle D.O."/>
            <person name="Truco M.J."/>
            <person name="Xia R."/>
            <person name="Zhu S."/>
            <person name="Xu C."/>
            <person name="Xu H."/>
            <person name="Xu X."/>
            <person name="Cox K."/>
            <person name="Korf I."/>
            <person name="Meyers B.C."/>
            <person name="Michelmore R.W."/>
        </authorList>
    </citation>
    <scope>NUCLEOTIDE SEQUENCE [LARGE SCALE GENOMIC DNA]</scope>
    <source>
        <strain evidence="2">cv. Salinas</strain>
        <tissue evidence="1">Seedlings</tissue>
    </source>
</reference>
<sequence>MIMHVLSSSYVWQISKLRVVSLKWVTVCFGQDCILMMTCLTFQNSKKHTIVDMDLNVESSISTTQLNTNTVMAKAEDYYLRFPIKNIDDIPDYNKYINL</sequence>
<accession>A0A9R1UV79</accession>
<dbReference type="Proteomes" id="UP000235145">
    <property type="component" value="Unassembled WGS sequence"/>
</dbReference>
<dbReference type="AlphaFoldDB" id="A0A9R1UV79"/>
<comment type="caution">
    <text evidence="1">The sequence shown here is derived from an EMBL/GenBank/DDBJ whole genome shotgun (WGS) entry which is preliminary data.</text>
</comment>
<evidence type="ECO:0000313" key="2">
    <source>
        <dbReference type="Proteomes" id="UP000235145"/>
    </source>
</evidence>
<keyword evidence="2" id="KW-1185">Reference proteome</keyword>
<gene>
    <name evidence="1" type="ORF">LSAT_V11C800413290</name>
</gene>
<dbReference type="EMBL" id="NBSK02000008">
    <property type="protein sequence ID" value="KAJ0193707.1"/>
    <property type="molecule type" value="Genomic_DNA"/>
</dbReference>
<name>A0A9R1UV79_LACSA</name>
<protein>
    <submittedName>
        <fullName evidence="1">Uncharacterized protein</fullName>
    </submittedName>
</protein>
<evidence type="ECO:0000313" key="1">
    <source>
        <dbReference type="EMBL" id="KAJ0193707.1"/>
    </source>
</evidence>